<dbReference type="Proteomes" id="UP001595377">
    <property type="component" value="Unassembled WGS sequence"/>
</dbReference>
<dbReference type="PANTHER" id="PTHR34070">
    <property type="entry name" value="ARMADILLO-TYPE FOLD"/>
    <property type="match status" value="1"/>
</dbReference>
<dbReference type="CDD" id="cd06561">
    <property type="entry name" value="AlkD_like"/>
    <property type="match status" value="1"/>
</dbReference>
<reference evidence="2" key="1">
    <citation type="journal article" date="2019" name="Int. J. Syst. Evol. Microbiol.">
        <title>The Global Catalogue of Microorganisms (GCM) 10K type strain sequencing project: providing services to taxonomists for standard genome sequencing and annotation.</title>
        <authorList>
            <consortium name="The Broad Institute Genomics Platform"/>
            <consortium name="The Broad Institute Genome Sequencing Center for Infectious Disease"/>
            <person name="Wu L."/>
            <person name="Ma J."/>
        </authorList>
    </citation>
    <scope>NUCLEOTIDE SEQUENCE [LARGE SCALE GENOMIC DNA]</scope>
    <source>
        <strain evidence="2">KCTC 52677</strain>
    </source>
</reference>
<proteinExistence type="predicted"/>
<dbReference type="SUPFAM" id="SSF48371">
    <property type="entry name" value="ARM repeat"/>
    <property type="match status" value="1"/>
</dbReference>
<evidence type="ECO:0000313" key="2">
    <source>
        <dbReference type="Proteomes" id="UP001595377"/>
    </source>
</evidence>
<dbReference type="InterPro" id="IPR014825">
    <property type="entry name" value="DNA_alkylation"/>
</dbReference>
<dbReference type="RefSeq" id="WP_257311678.1">
    <property type="nucleotide sequence ID" value="NZ_JANFDG010000002.1"/>
</dbReference>
<gene>
    <name evidence="1" type="ORF">ACFOHH_16030</name>
</gene>
<accession>A0ABV7DIA0</accession>
<dbReference type="Pfam" id="PF08713">
    <property type="entry name" value="DNA_alkylation"/>
    <property type="match status" value="1"/>
</dbReference>
<comment type="caution">
    <text evidence="1">The sequence shown here is derived from an EMBL/GenBank/DDBJ whole genome shotgun (WGS) entry which is preliminary data.</text>
</comment>
<evidence type="ECO:0000313" key="1">
    <source>
        <dbReference type="EMBL" id="MFC3074621.1"/>
    </source>
</evidence>
<dbReference type="EMBL" id="JBHRSP010000024">
    <property type="protein sequence ID" value="MFC3074621.1"/>
    <property type="molecule type" value="Genomic_DNA"/>
</dbReference>
<organism evidence="1 2">
    <name type="scientific">Shinella pollutisoli</name>
    <dbReference type="NCBI Taxonomy" id="2250594"/>
    <lineage>
        <taxon>Bacteria</taxon>
        <taxon>Pseudomonadati</taxon>
        <taxon>Pseudomonadota</taxon>
        <taxon>Alphaproteobacteria</taxon>
        <taxon>Hyphomicrobiales</taxon>
        <taxon>Rhizobiaceae</taxon>
        <taxon>Shinella</taxon>
    </lineage>
</organism>
<dbReference type="PANTHER" id="PTHR34070:SF1">
    <property type="entry name" value="DNA ALKYLATION REPAIR PROTEIN"/>
    <property type="match status" value="1"/>
</dbReference>
<sequence>MSMTDTAEHFVQELRKIADPAQVAEVARFFADGPEKSDVMGVSIGKIFPIAKNFTAVPVAEIERLLDDPHYEVRMGAVAIMDFQARSKKTDEATREALFNLYLRRHDRINNWDLVDRAAAHVVGGWLVDKPRDVLYELARSADPWERRTAIVATWFFIRAGDTEDTFRICAILVDEQHEYVCKAIGSWLRTAGGVHNDRLISFLDQYAGRLPRVSLRMATEKLPKTTRDAFLARSLAKR</sequence>
<keyword evidence="2" id="KW-1185">Reference proteome</keyword>
<dbReference type="Gene3D" id="1.25.10.90">
    <property type="match status" value="1"/>
</dbReference>
<dbReference type="InterPro" id="IPR016024">
    <property type="entry name" value="ARM-type_fold"/>
</dbReference>
<name>A0ABV7DIA0_9HYPH</name>
<protein>
    <submittedName>
        <fullName evidence="1">DNA alkylation repair protein</fullName>
    </submittedName>
</protein>